<dbReference type="PANTHER" id="PTHR43685">
    <property type="entry name" value="GLYCOSYLTRANSFERASE"/>
    <property type="match status" value="1"/>
</dbReference>
<dbReference type="InterPro" id="IPR029044">
    <property type="entry name" value="Nucleotide-diphossugar_trans"/>
</dbReference>
<dbReference type="InterPro" id="IPR001173">
    <property type="entry name" value="Glyco_trans_2-like"/>
</dbReference>
<organism evidence="2 3">
    <name type="scientific">Methylobacterium nodulans (strain LMG 21967 / CNCM I-2342 / ORS 2060)</name>
    <dbReference type="NCBI Taxonomy" id="460265"/>
    <lineage>
        <taxon>Bacteria</taxon>
        <taxon>Pseudomonadati</taxon>
        <taxon>Pseudomonadota</taxon>
        <taxon>Alphaproteobacteria</taxon>
        <taxon>Hyphomicrobiales</taxon>
        <taxon>Methylobacteriaceae</taxon>
        <taxon>Methylobacterium</taxon>
    </lineage>
</organism>
<dbReference type="GO" id="GO:0016740">
    <property type="term" value="F:transferase activity"/>
    <property type="evidence" value="ECO:0007669"/>
    <property type="project" value="UniProtKB-KW"/>
</dbReference>
<dbReference type="EMBL" id="CP001349">
    <property type="protein sequence ID" value="ACL59192.1"/>
    <property type="molecule type" value="Genomic_DNA"/>
</dbReference>
<gene>
    <name evidence="2" type="ordered locus">Mnod_4316</name>
</gene>
<dbReference type="OrthoDB" id="7984038at2"/>
<dbReference type="SUPFAM" id="SSF53448">
    <property type="entry name" value="Nucleotide-diphospho-sugar transferases"/>
    <property type="match status" value="1"/>
</dbReference>
<accession>B8IAC9</accession>
<dbReference type="eggNOG" id="COG0062">
    <property type="taxonomic scope" value="Bacteria"/>
</dbReference>
<reference evidence="2 3" key="1">
    <citation type="submission" date="2009-01" db="EMBL/GenBank/DDBJ databases">
        <title>Complete sequence of chromosome of Methylobacterium nodulans ORS 2060.</title>
        <authorList>
            <consortium name="US DOE Joint Genome Institute"/>
            <person name="Lucas S."/>
            <person name="Copeland A."/>
            <person name="Lapidus A."/>
            <person name="Glavina del Rio T."/>
            <person name="Dalin E."/>
            <person name="Tice H."/>
            <person name="Bruce D."/>
            <person name="Goodwin L."/>
            <person name="Pitluck S."/>
            <person name="Sims D."/>
            <person name="Brettin T."/>
            <person name="Detter J.C."/>
            <person name="Han C."/>
            <person name="Larimer F."/>
            <person name="Land M."/>
            <person name="Hauser L."/>
            <person name="Kyrpides N."/>
            <person name="Ivanova N."/>
            <person name="Marx C.J."/>
            <person name="Richardson P."/>
        </authorList>
    </citation>
    <scope>NUCLEOTIDE SEQUENCE [LARGE SCALE GENOMIC DNA]</scope>
    <source>
        <strain evidence="3">LMG 21967 / CNCM I-2342 / ORS 2060</strain>
    </source>
</reference>
<dbReference type="PANTHER" id="PTHR43685:SF11">
    <property type="entry name" value="GLYCOSYLTRANSFERASE TAGX-RELATED"/>
    <property type="match status" value="1"/>
</dbReference>
<dbReference type="KEGG" id="mno:Mnod_4316"/>
<dbReference type="eggNOG" id="COG1216">
    <property type="taxonomic scope" value="Bacteria"/>
</dbReference>
<name>B8IAC9_METNO</name>
<proteinExistence type="predicted"/>
<dbReference type="Gene3D" id="3.90.550.10">
    <property type="entry name" value="Spore Coat Polysaccharide Biosynthesis Protein SpsA, Chain A"/>
    <property type="match status" value="1"/>
</dbReference>
<dbReference type="CAZy" id="GT2">
    <property type="family name" value="Glycosyltransferase Family 2"/>
</dbReference>
<dbReference type="AlphaFoldDB" id="B8IAC9"/>
<keyword evidence="2" id="KW-0808">Transferase</keyword>
<evidence type="ECO:0000259" key="1">
    <source>
        <dbReference type="Pfam" id="PF00535"/>
    </source>
</evidence>
<dbReference type="STRING" id="460265.Mnod_4316"/>
<evidence type="ECO:0000313" key="3">
    <source>
        <dbReference type="Proteomes" id="UP000008207"/>
    </source>
</evidence>
<dbReference type="RefSeq" id="WP_015930833.1">
    <property type="nucleotide sequence ID" value="NC_011894.1"/>
</dbReference>
<dbReference type="Proteomes" id="UP000008207">
    <property type="component" value="Chromosome"/>
</dbReference>
<dbReference type="InterPro" id="IPR050834">
    <property type="entry name" value="Glycosyltransf_2"/>
</dbReference>
<evidence type="ECO:0000313" key="2">
    <source>
        <dbReference type="EMBL" id="ACL59192.1"/>
    </source>
</evidence>
<keyword evidence="3" id="KW-1185">Reference proteome</keyword>
<feature type="domain" description="Glycosyltransferase 2-like" evidence="1">
    <location>
        <begin position="8"/>
        <end position="120"/>
    </location>
</feature>
<dbReference type="Pfam" id="PF00535">
    <property type="entry name" value="Glycos_transf_2"/>
    <property type="match status" value="1"/>
</dbReference>
<sequence length="450" mass="48624">MPNPNLVTIIIPVYNGGYFLSQAIESALAQTWPHVEVLVVDDGSTDDGETARTCRSFGDRIRYIWKENGGVASALNRGIAGARGRYISWLSHDDLYDPRKVEIQMGALLAEPDTVIVFGDYAVIRGDGSLLTEVRVGEGYSDRASLWSTLEGRINGCAVIVPRECFARHGTFDEGLPTTQDYELWFRFAQHHRFVHVPGYLVRHRVHEGQGSRTSRHLEEASLLWMSMLESLAPETMRDQGGSTLAFLDRAANFVQTTGYEGAKAGVPRLVARFAADVTVGVAVLASNSRDALVTLAEVRASGLDIRAVVVGVLEPQFDRFAAFAPDFGRKAGFPVIELAGDLRSMVEEILSSIDADPIAFVSSGAREGDLLRAAARLARRPNLDVTAIHSPGGAPTAFRALDGLMIRRGALSRAVARCESGRGAFAHALGMVSAFDPDPGAAAWVGSSR</sequence>
<protein>
    <submittedName>
        <fullName evidence="2">Glycosyl transferase family 2</fullName>
    </submittedName>
</protein>
<dbReference type="HOGENOM" id="CLU_608076_0_0_5"/>